<organism evidence="11 12">
    <name type="scientific">Podila minutissima</name>
    <dbReference type="NCBI Taxonomy" id="64525"/>
    <lineage>
        <taxon>Eukaryota</taxon>
        <taxon>Fungi</taxon>
        <taxon>Fungi incertae sedis</taxon>
        <taxon>Mucoromycota</taxon>
        <taxon>Mortierellomycotina</taxon>
        <taxon>Mortierellomycetes</taxon>
        <taxon>Mortierellales</taxon>
        <taxon>Mortierellaceae</taxon>
        <taxon>Podila</taxon>
    </lineage>
</organism>
<dbReference type="PANTHER" id="PTHR10763">
    <property type="entry name" value="CELL DIVISION CONTROL PROTEIN 6-RELATED"/>
    <property type="match status" value="1"/>
</dbReference>
<dbReference type="InterPro" id="IPR016314">
    <property type="entry name" value="Cdc6/18"/>
</dbReference>
<evidence type="ECO:0000256" key="7">
    <source>
        <dbReference type="PIRNR" id="PIRNR001767"/>
    </source>
</evidence>
<evidence type="ECO:0000256" key="8">
    <source>
        <dbReference type="SAM" id="MobiDB-lite"/>
    </source>
</evidence>
<dbReference type="InterPro" id="IPR050311">
    <property type="entry name" value="ORC1/CDC6"/>
</dbReference>
<dbReference type="GO" id="GO:0016887">
    <property type="term" value="F:ATP hydrolysis activity"/>
    <property type="evidence" value="ECO:0007669"/>
    <property type="project" value="InterPro"/>
</dbReference>
<dbReference type="GO" id="GO:0005634">
    <property type="term" value="C:nucleus"/>
    <property type="evidence" value="ECO:0007669"/>
    <property type="project" value="UniProtKB-SubCell"/>
</dbReference>
<sequence length="688" mass="76052">MATFLRKRPMTMVFSDTEDDVVGKAWPATPTKRRSGFNQALAQLIPPPNFAACLAENSECDENTEPSSEEKLGEMLTPPMTPTRRKSTRQSTAAAAKLLPTLSPSSTSDDTENSPPSTPSRRRGKSLGTLANTNNTTGLTPALNRMFKNENVFAPKKLFDQDEAKTNYLTPKRLGRTKSNIELTELPSAKKEATLKPSLVSSSSTLTTPSTSTPTTALGYYQEAKTLFRRTTEPQRLVGRTAERDTIRQFCESHMLTAKAGSLYISGQPGTGKTALLKEVMRDMNPELNASQHDVKVVLINCMTIKDPKMVYQKLLEELGLETSTKDKDGAVKAVESLVLGKNKGKKAMYVTILDEIDQLLTKDQEVLYKLFHWSSLESSCLTLIGIANALDMTDRFLPRLKAKNCEPQLLNFNPYQVAEIKAIIMDRLFSLEGKPEETSKDKNEKQPPRMAPLMQRPAIELCARKVAAATGDLRKALDICRQTIEMMEMETKKKERAERLPSQPMPLQEISLADLENRAAGTGQAIHRITLSRSMSSSAIPVARPNESSEVTLQEVPRVTVEHVKRALASAFGSPMIQKMKALNVHQKIVLAVMVMKIQNDKTIDCEVGKIFDHYSSVCRSTGKIGAVNRSEYQDLINMLEANGLVTLGKAKEERLRKVGLVPRESEVLEAVKGQDILDAILATGAK</sequence>
<feature type="region of interest" description="Disordered" evidence="8">
    <location>
        <begin position="194"/>
        <end position="216"/>
    </location>
</feature>
<dbReference type="Gene3D" id="3.40.50.300">
    <property type="entry name" value="P-loop containing nucleotide triphosphate hydrolases"/>
    <property type="match status" value="1"/>
</dbReference>
<evidence type="ECO:0000256" key="2">
    <source>
        <dbReference type="ARBA" id="ARBA00006184"/>
    </source>
</evidence>
<dbReference type="InterPro" id="IPR054425">
    <property type="entry name" value="Cdc6_ORC1-like_ATPase_lid"/>
</dbReference>
<keyword evidence="5" id="KW-0539">Nucleus</keyword>
<evidence type="ECO:0000259" key="10">
    <source>
        <dbReference type="SMART" id="SM01074"/>
    </source>
</evidence>
<comment type="similarity">
    <text evidence="2 7">Belongs to the CDC6/cdc18 family.</text>
</comment>
<feature type="compositionally biased region" description="Low complexity" evidence="8">
    <location>
        <begin position="127"/>
        <end position="139"/>
    </location>
</feature>
<gene>
    <name evidence="11" type="primary">CDC6</name>
    <name evidence="11" type="ORF">BG006_006664</name>
</gene>
<dbReference type="GO" id="GO:0051301">
    <property type="term" value="P:cell division"/>
    <property type="evidence" value="ECO:0007669"/>
    <property type="project" value="UniProtKB-UniRule"/>
</dbReference>
<dbReference type="GO" id="GO:0006270">
    <property type="term" value="P:DNA replication initiation"/>
    <property type="evidence" value="ECO:0007669"/>
    <property type="project" value="UniProtKB-UniRule"/>
</dbReference>
<evidence type="ECO:0000256" key="1">
    <source>
        <dbReference type="ARBA" id="ARBA00004123"/>
    </source>
</evidence>
<dbReference type="Proteomes" id="UP000696485">
    <property type="component" value="Unassembled WGS sequence"/>
</dbReference>
<comment type="caution">
    <text evidence="11">The sequence shown here is derived from an EMBL/GenBank/DDBJ whole genome shotgun (WGS) entry which is preliminary data.</text>
</comment>
<dbReference type="InterPro" id="IPR036390">
    <property type="entry name" value="WH_DNA-bd_sf"/>
</dbReference>
<keyword evidence="6" id="KW-0131">Cell cycle</keyword>
<dbReference type="SMART" id="SM01074">
    <property type="entry name" value="Cdc6_C"/>
    <property type="match status" value="1"/>
</dbReference>
<evidence type="ECO:0000256" key="4">
    <source>
        <dbReference type="ARBA" id="ARBA00022705"/>
    </source>
</evidence>
<dbReference type="Gene3D" id="1.10.10.10">
    <property type="entry name" value="Winged helix-like DNA-binding domain superfamily/Winged helix DNA-binding domain"/>
    <property type="match status" value="1"/>
</dbReference>
<keyword evidence="12" id="KW-1185">Reference proteome</keyword>
<dbReference type="PIRSF" id="PIRSF001767">
    <property type="entry name" value="Cdc6"/>
    <property type="match status" value="1"/>
</dbReference>
<reference evidence="11" key="1">
    <citation type="journal article" date="2020" name="Fungal Divers.">
        <title>Resolving the Mortierellaceae phylogeny through synthesis of multi-gene phylogenetics and phylogenomics.</title>
        <authorList>
            <person name="Vandepol N."/>
            <person name="Liber J."/>
            <person name="Desiro A."/>
            <person name="Na H."/>
            <person name="Kennedy M."/>
            <person name="Barry K."/>
            <person name="Grigoriev I.V."/>
            <person name="Miller A.N."/>
            <person name="O'Donnell K."/>
            <person name="Stajich J.E."/>
            <person name="Bonito G."/>
        </authorList>
    </citation>
    <scope>NUCLEOTIDE SEQUENCE</scope>
    <source>
        <strain evidence="11">NVP1</strain>
    </source>
</reference>
<feature type="domain" description="AAA+ ATPase" evidence="9">
    <location>
        <begin position="259"/>
        <end position="407"/>
    </location>
</feature>
<dbReference type="SMART" id="SM00382">
    <property type="entry name" value="AAA"/>
    <property type="match status" value="1"/>
</dbReference>
<dbReference type="Gene3D" id="1.10.8.60">
    <property type="match status" value="1"/>
</dbReference>
<accession>A0A9P5VQJ6</accession>
<dbReference type="Pfam" id="PF13401">
    <property type="entry name" value="AAA_22"/>
    <property type="match status" value="1"/>
</dbReference>
<evidence type="ECO:0000256" key="6">
    <source>
        <dbReference type="ARBA" id="ARBA00023306"/>
    </source>
</evidence>
<dbReference type="GO" id="GO:0033314">
    <property type="term" value="P:mitotic DNA replication checkpoint signaling"/>
    <property type="evidence" value="ECO:0007669"/>
    <property type="project" value="TreeGrafter"/>
</dbReference>
<dbReference type="Pfam" id="PF22606">
    <property type="entry name" value="Cdc6-ORC-like_ATPase_lid"/>
    <property type="match status" value="1"/>
</dbReference>
<feature type="compositionally biased region" description="Low complexity" evidence="8">
    <location>
        <begin position="91"/>
        <end position="108"/>
    </location>
</feature>
<dbReference type="PANTHER" id="PTHR10763:SF26">
    <property type="entry name" value="CELL DIVISION CONTROL PROTEIN 6 HOMOLOG"/>
    <property type="match status" value="1"/>
</dbReference>
<evidence type="ECO:0000256" key="3">
    <source>
        <dbReference type="ARBA" id="ARBA00022618"/>
    </source>
</evidence>
<protein>
    <recommendedName>
        <fullName evidence="7">Cell division control protein</fullName>
    </recommendedName>
</protein>
<dbReference type="InterPro" id="IPR036388">
    <property type="entry name" value="WH-like_DNA-bd_sf"/>
</dbReference>
<comment type="subcellular location">
    <subcellularLocation>
        <location evidence="1">Nucleus</location>
    </subcellularLocation>
</comment>
<dbReference type="CDD" id="cd00009">
    <property type="entry name" value="AAA"/>
    <property type="match status" value="1"/>
</dbReference>
<dbReference type="InterPro" id="IPR015163">
    <property type="entry name" value="Cdc6_C"/>
</dbReference>
<dbReference type="InterPro" id="IPR003593">
    <property type="entry name" value="AAA+_ATPase"/>
</dbReference>
<dbReference type="Pfam" id="PF09079">
    <property type="entry name" value="WHD_Cdc6"/>
    <property type="match status" value="1"/>
</dbReference>
<dbReference type="InterPro" id="IPR049945">
    <property type="entry name" value="AAA_22"/>
</dbReference>
<dbReference type="AlphaFoldDB" id="A0A9P5VQJ6"/>
<feature type="region of interest" description="Disordered" evidence="8">
    <location>
        <begin position="58"/>
        <end position="139"/>
    </location>
</feature>
<dbReference type="EMBL" id="JAAAUY010000040">
    <property type="protein sequence ID" value="KAF9337000.1"/>
    <property type="molecule type" value="Genomic_DNA"/>
</dbReference>
<dbReference type="SUPFAM" id="SSF52540">
    <property type="entry name" value="P-loop containing nucleoside triphosphate hydrolases"/>
    <property type="match status" value="1"/>
</dbReference>
<evidence type="ECO:0000256" key="5">
    <source>
        <dbReference type="ARBA" id="ARBA00023242"/>
    </source>
</evidence>
<proteinExistence type="inferred from homology"/>
<feature type="domain" description="Cdc6 C-terminal" evidence="10">
    <location>
        <begin position="591"/>
        <end position="673"/>
    </location>
</feature>
<dbReference type="InterPro" id="IPR027417">
    <property type="entry name" value="P-loop_NTPase"/>
</dbReference>
<dbReference type="GO" id="GO:0003688">
    <property type="term" value="F:DNA replication origin binding"/>
    <property type="evidence" value="ECO:0007669"/>
    <property type="project" value="TreeGrafter"/>
</dbReference>
<evidence type="ECO:0000313" key="12">
    <source>
        <dbReference type="Proteomes" id="UP000696485"/>
    </source>
</evidence>
<name>A0A9P5VQJ6_9FUNG</name>
<dbReference type="FunFam" id="3.40.50.300:FF:000547">
    <property type="entry name" value="Cell division control protein"/>
    <property type="match status" value="1"/>
</dbReference>
<keyword evidence="4" id="KW-0235">DNA replication</keyword>
<keyword evidence="3" id="KW-0132">Cell division</keyword>
<dbReference type="SUPFAM" id="SSF46785">
    <property type="entry name" value="Winged helix' DNA-binding domain"/>
    <property type="match status" value="1"/>
</dbReference>
<evidence type="ECO:0000259" key="9">
    <source>
        <dbReference type="SMART" id="SM00382"/>
    </source>
</evidence>
<feature type="compositionally biased region" description="Low complexity" evidence="8">
    <location>
        <begin position="195"/>
        <end position="216"/>
    </location>
</feature>
<evidence type="ECO:0000313" key="11">
    <source>
        <dbReference type="EMBL" id="KAF9337000.1"/>
    </source>
</evidence>